<evidence type="ECO:0000256" key="1">
    <source>
        <dbReference type="SAM" id="Phobius"/>
    </source>
</evidence>
<evidence type="ECO:0000313" key="2">
    <source>
        <dbReference type="EMBL" id="MDO7788737.1"/>
    </source>
</evidence>
<dbReference type="AlphaFoldDB" id="A0AAW7ZHH1"/>
<gene>
    <name evidence="2" type="ORF">P6N53_16025</name>
</gene>
<dbReference type="Proteomes" id="UP001172911">
    <property type="component" value="Unassembled WGS sequence"/>
</dbReference>
<feature type="transmembrane region" description="Helical" evidence="1">
    <location>
        <begin position="23"/>
        <end position="43"/>
    </location>
</feature>
<comment type="caution">
    <text evidence="2">The sequence shown here is derived from an EMBL/GenBank/DDBJ whole genome shotgun (WGS) entry which is preliminary data.</text>
</comment>
<reference evidence="2" key="1">
    <citation type="journal article" date="2023" name="J. Hazard. Mater.">
        <title>Anaerobic biodegradation of pyrene and benzo[a]pyrene by a new sulfate-reducing Desulforamulus aquiferis strain DSA.</title>
        <authorList>
            <person name="Zhang Z."/>
            <person name="Sun J."/>
            <person name="Gong X."/>
            <person name="Wang C."/>
            <person name="Wang H."/>
        </authorList>
    </citation>
    <scope>NUCLEOTIDE SEQUENCE</scope>
    <source>
        <strain evidence="2">DSA</strain>
    </source>
</reference>
<proteinExistence type="predicted"/>
<protein>
    <submittedName>
        <fullName evidence="2">Uncharacterized protein</fullName>
    </submittedName>
</protein>
<dbReference type="EMBL" id="JARPTC010000024">
    <property type="protein sequence ID" value="MDO7788737.1"/>
    <property type="molecule type" value="Genomic_DNA"/>
</dbReference>
<sequence length="45" mass="4997">MIGREYEQYLQSAATESQQSFNIGFWLLVTGVGFVIPLAAYVIKG</sequence>
<evidence type="ECO:0000313" key="3">
    <source>
        <dbReference type="Proteomes" id="UP001172911"/>
    </source>
</evidence>
<dbReference type="RefSeq" id="WP_304544936.1">
    <property type="nucleotide sequence ID" value="NZ_JARPTC010000024.1"/>
</dbReference>
<organism evidence="2 3">
    <name type="scientific">Desulforamulus aquiferis</name>
    <dbReference type="NCBI Taxonomy" id="1397668"/>
    <lineage>
        <taxon>Bacteria</taxon>
        <taxon>Bacillati</taxon>
        <taxon>Bacillota</taxon>
        <taxon>Clostridia</taxon>
        <taxon>Eubacteriales</taxon>
        <taxon>Peptococcaceae</taxon>
        <taxon>Desulforamulus</taxon>
    </lineage>
</organism>
<keyword evidence="3" id="KW-1185">Reference proteome</keyword>
<name>A0AAW7ZHH1_9FIRM</name>
<reference evidence="2" key="2">
    <citation type="submission" date="2023-03" db="EMBL/GenBank/DDBJ databases">
        <authorList>
            <person name="Zhang Z."/>
        </authorList>
    </citation>
    <scope>NUCLEOTIDE SEQUENCE</scope>
    <source>
        <strain evidence="2">DSA</strain>
    </source>
</reference>
<keyword evidence="1" id="KW-1133">Transmembrane helix</keyword>
<keyword evidence="1" id="KW-0472">Membrane</keyword>
<keyword evidence="1" id="KW-0812">Transmembrane</keyword>
<accession>A0AAW7ZHH1</accession>